<dbReference type="Pfam" id="PF00180">
    <property type="entry name" value="Iso_dh"/>
    <property type="match status" value="1"/>
</dbReference>
<dbReference type="GO" id="GO:0005739">
    <property type="term" value="C:mitochondrion"/>
    <property type="evidence" value="ECO:0007669"/>
    <property type="project" value="TreeGrafter"/>
</dbReference>
<comment type="function">
    <text evidence="18">Catalyzes the oxidative decarboxylation of isocitrate to 2-oxoglutarate and carbon dioxide with the concomitant reduction of NADP(+).</text>
</comment>
<evidence type="ECO:0000256" key="5">
    <source>
        <dbReference type="ARBA" id="ARBA00013013"/>
    </source>
</evidence>
<dbReference type="AlphaFoldDB" id="A0A9Q0N807"/>
<evidence type="ECO:0000256" key="10">
    <source>
        <dbReference type="ARBA" id="ARBA00022842"/>
    </source>
</evidence>
<keyword evidence="21" id="KW-1185">Reference proteome</keyword>
<evidence type="ECO:0000256" key="6">
    <source>
        <dbReference type="ARBA" id="ARBA00019562"/>
    </source>
</evidence>
<keyword evidence="9" id="KW-0479">Metal-binding</keyword>
<comment type="catalytic activity">
    <reaction evidence="14">
        <text>D-threo-isocitrate + NADP(+) = 2-oxoglutarate + CO2 + NADPH</text>
        <dbReference type="Rhea" id="RHEA:19629"/>
        <dbReference type="ChEBI" id="CHEBI:15562"/>
        <dbReference type="ChEBI" id="CHEBI:16526"/>
        <dbReference type="ChEBI" id="CHEBI:16810"/>
        <dbReference type="ChEBI" id="CHEBI:57783"/>
        <dbReference type="ChEBI" id="CHEBI:58349"/>
        <dbReference type="EC" id="1.1.1.42"/>
    </reaction>
</comment>
<evidence type="ECO:0000256" key="18">
    <source>
        <dbReference type="ARBA" id="ARBA00046127"/>
    </source>
</evidence>
<comment type="cofactor">
    <cofactor evidence="1">
        <name>Mn(2+)</name>
        <dbReference type="ChEBI" id="CHEBI:29035"/>
    </cofactor>
</comment>
<dbReference type="NCBIfam" id="TIGR02924">
    <property type="entry name" value="ICDH_alpha"/>
    <property type="match status" value="1"/>
</dbReference>
<evidence type="ECO:0000256" key="8">
    <source>
        <dbReference type="ARBA" id="ARBA00022532"/>
    </source>
</evidence>
<dbReference type="InterPro" id="IPR040978">
    <property type="entry name" value="Isocitrate_DH_TT1725_C"/>
</dbReference>
<organism evidence="20 21">
    <name type="scientific">Pseudolycoriella hygida</name>
    <dbReference type="NCBI Taxonomy" id="35572"/>
    <lineage>
        <taxon>Eukaryota</taxon>
        <taxon>Metazoa</taxon>
        <taxon>Ecdysozoa</taxon>
        <taxon>Arthropoda</taxon>
        <taxon>Hexapoda</taxon>
        <taxon>Insecta</taxon>
        <taxon>Pterygota</taxon>
        <taxon>Neoptera</taxon>
        <taxon>Endopterygota</taxon>
        <taxon>Diptera</taxon>
        <taxon>Nematocera</taxon>
        <taxon>Sciaroidea</taxon>
        <taxon>Sciaridae</taxon>
        <taxon>Pseudolycoriella</taxon>
    </lineage>
</organism>
<keyword evidence="11" id="KW-0521">NADP</keyword>
<sequence length="519" mass="57620">MWGRDSDNPPEEVPLRQGIMNGAIPNSRDGDIEIPLVAGNAEVAYGDGIGPEIMQAVLYILKEASARIRIEIVEVGEKLYQKYYSSGIAQDTWQSLARTKILLKAPITTPLGGGYKSLNVTLRKALSLYANIRPAISYAPFVRTLHPNLNVVIVRENVEGLYAGIEYRQTHNVYESLKLISRVGSERIIRYAFEYAIKNNRKKVTCFSKDNIMKLSDGIFHKVFEEIASKYKQIQSDYYLIDIGTARLATQPELFDIIVTSNLYGDIISDVSAEISGSVGLAGSANIGQNYALFEAVHGSAPDIAGRNLANPSGLLNAAIMMLVHIGQQDIATLIENAWKKTIEDGVHTGDIYNDKISSKKVGTKEFADEVVKRLGTEPSTLKAAIYSSPNAQQQTIEHIYSINNKEVKELVGSDIFIQMVALTAHEVAEKIQTISLGDLELKTVSSMGLKLWPRDERFELLSDHWCCRFMAKKDGERITHLSIAHLLESLSKAEIDFIKIENLFEFDKKAGYSLAQGE</sequence>
<comment type="similarity">
    <text evidence="3">Belongs to the isocitrate and isopropylmalate dehydrogenases family.</text>
</comment>
<dbReference type="GO" id="GO:0006097">
    <property type="term" value="P:glyoxylate cycle"/>
    <property type="evidence" value="ECO:0007669"/>
    <property type="project" value="UniProtKB-KW"/>
</dbReference>
<evidence type="ECO:0000256" key="17">
    <source>
        <dbReference type="ARBA" id="ARBA00031098"/>
    </source>
</evidence>
<comment type="cofactor">
    <cofactor evidence="2">
        <name>Mg(2+)</name>
        <dbReference type="ChEBI" id="CHEBI:18420"/>
    </cofactor>
</comment>
<dbReference type="OrthoDB" id="8114239at2759"/>
<reference evidence="20" key="1">
    <citation type="submission" date="2022-07" db="EMBL/GenBank/DDBJ databases">
        <authorList>
            <person name="Trinca V."/>
            <person name="Uliana J.V.C."/>
            <person name="Torres T.T."/>
            <person name="Ward R.J."/>
            <person name="Monesi N."/>
        </authorList>
    </citation>
    <scope>NUCLEOTIDE SEQUENCE</scope>
    <source>
        <strain evidence="20">HSMRA1968</strain>
        <tissue evidence="20">Whole embryos</tissue>
    </source>
</reference>
<dbReference type="Gene3D" id="3.40.718.10">
    <property type="entry name" value="Isopropylmalate Dehydrogenase"/>
    <property type="match status" value="1"/>
</dbReference>
<evidence type="ECO:0000313" key="21">
    <source>
        <dbReference type="Proteomes" id="UP001151699"/>
    </source>
</evidence>
<dbReference type="InterPro" id="IPR024084">
    <property type="entry name" value="IsoPropMal-DH-like_dom"/>
</dbReference>
<evidence type="ECO:0000256" key="12">
    <source>
        <dbReference type="ARBA" id="ARBA00023002"/>
    </source>
</evidence>
<dbReference type="FunFam" id="3.40.718.10:FF:000020">
    <property type="entry name" value="Isocitrate dehydrogenase"/>
    <property type="match status" value="1"/>
</dbReference>
<keyword evidence="10" id="KW-0460">Magnesium</keyword>
<evidence type="ECO:0000256" key="14">
    <source>
        <dbReference type="ARBA" id="ARBA00023554"/>
    </source>
</evidence>
<accession>A0A9Q0N807</accession>
<dbReference type="EMBL" id="WJQU01000001">
    <property type="protein sequence ID" value="KAJ6645193.1"/>
    <property type="molecule type" value="Genomic_DNA"/>
</dbReference>
<dbReference type="GO" id="GO:0000287">
    <property type="term" value="F:magnesium ion binding"/>
    <property type="evidence" value="ECO:0007669"/>
    <property type="project" value="InterPro"/>
</dbReference>
<evidence type="ECO:0000313" key="20">
    <source>
        <dbReference type="EMBL" id="KAJ6645193.1"/>
    </source>
</evidence>
<dbReference type="GO" id="GO:0006099">
    <property type="term" value="P:tricarboxylic acid cycle"/>
    <property type="evidence" value="ECO:0007669"/>
    <property type="project" value="UniProtKB-KW"/>
</dbReference>
<dbReference type="InterPro" id="IPR046997">
    <property type="entry name" value="Isocitrate_DH_TT1725_C_sf"/>
</dbReference>
<dbReference type="GO" id="GO:0006102">
    <property type="term" value="P:isocitrate metabolic process"/>
    <property type="evidence" value="ECO:0007669"/>
    <property type="project" value="TreeGrafter"/>
</dbReference>
<evidence type="ECO:0000256" key="1">
    <source>
        <dbReference type="ARBA" id="ARBA00001936"/>
    </source>
</evidence>
<dbReference type="NCBIfam" id="NF006673">
    <property type="entry name" value="PRK09222.1"/>
    <property type="match status" value="1"/>
</dbReference>
<feature type="domain" description="Isopropylmalate dehydrogenase-like" evidence="19">
    <location>
        <begin position="40"/>
        <end position="371"/>
    </location>
</feature>
<evidence type="ECO:0000256" key="4">
    <source>
        <dbReference type="ARBA" id="ARBA00011738"/>
    </source>
</evidence>
<evidence type="ECO:0000256" key="13">
    <source>
        <dbReference type="ARBA" id="ARBA00023211"/>
    </source>
</evidence>
<dbReference type="Gene3D" id="3.30.70.1570">
    <property type="match status" value="1"/>
</dbReference>
<dbReference type="InterPro" id="IPR014273">
    <property type="entry name" value="Isocitrate_DH_bac-typ"/>
</dbReference>
<evidence type="ECO:0000256" key="16">
    <source>
        <dbReference type="ARBA" id="ARBA00029990"/>
    </source>
</evidence>
<dbReference type="PROSITE" id="PS00470">
    <property type="entry name" value="IDH_IMDH"/>
    <property type="match status" value="1"/>
</dbReference>
<dbReference type="SUPFAM" id="SSF53659">
    <property type="entry name" value="Isocitrate/Isopropylmalate dehydrogenase-like"/>
    <property type="match status" value="1"/>
</dbReference>
<comment type="caution">
    <text evidence="20">The sequence shown here is derived from an EMBL/GenBank/DDBJ whole genome shotgun (WGS) entry which is preliminary data.</text>
</comment>
<dbReference type="PANTHER" id="PTHR11835">
    <property type="entry name" value="DECARBOXYLATING DEHYDROGENASES-ISOCITRATE, ISOPROPYLMALATE, TARTRATE"/>
    <property type="match status" value="1"/>
</dbReference>
<dbReference type="Proteomes" id="UP001151699">
    <property type="component" value="Chromosome A"/>
</dbReference>
<dbReference type="Pfam" id="PF18324">
    <property type="entry name" value="Isocitrate_DH_C_bact"/>
    <property type="match status" value="1"/>
</dbReference>
<evidence type="ECO:0000256" key="3">
    <source>
        <dbReference type="ARBA" id="ARBA00007769"/>
    </source>
</evidence>
<comment type="subunit">
    <text evidence="4">Homodimer.</text>
</comment>
<dbReference type="GO" id="GO:0004450">
    <property type="term" value="F:isocitrate dehydrogenase (NADP+) activity"/>
    <property type="evidence" value="ECO:0007669"/>
    <property type="project" value="UniProtKB-EC"/>
</dbReference>
<evidence type="ECO:0000256" key="7">
    <source>
        <dbReference type="ARBA" id="ARBA00022435"/>
    </source>
</evidence>
<dbReference type="InterPro" id="IPR019818">
    <property type="entry name" value="IsoCit/isopropylmalate_DH_CS"/>
</dbReference>
<dbReference type="EC" id="1.1.1.42" evidence="5"/>
<evidence type="ECO:0000259" key="19">
    <source>
        <dbReference type="SMART" id="SM01329"/>
    </source>
</evidence>
<keyword evidence="7" id="KW-0329">Glyoxylate bypass</keyword>
<evidence type="ECO:0000256" key="2">
    <source>
        <dbReference type="ARBA" id="ARBA00001946"/>
    </source>
</evidence>
<dbReference type="GO" id="GO:0004449">
    <property type="term" value="F:isocitrate dehydrogenase (NAD+) activity"/>
    <property type="evidence" value="ECO:0007669"/>
    <property type="project" value="TreeGrafter"/>
</dbReference>
<gene>
    <name evidence="20" type="primary">icd_0</name>
    <name evidence="20" type="ORF">Bhyg_00396</name>
</gene>
<keyword evidence="12" id="KW-0560">Oxidoreductase</keyword>
<name>A0A9Q0N807_9DIPT</name>
<proteinExistence type="inferred from homology"/>
<evidence type="ECO:0000256" key="11">
    <source>
        <dbReference type="ARBA" id="ARBA00022857"/>
    </source>
</evidence>
<dbReference type="SMART" id="SM01329">
    <property type="entry name" value="Iso_dh"/>
    <property type="match status" value="1"/>
</dbReference>
<protein>
    <recommendedName>
        <fullName evidence="6">Isocitrate dehydrogenase [NADP]</fullName>
        <ecNumber evidence="5">1.1.1.42</ecNumber>
    </recommendedName>
    <alternativeName>
        <fullName evidence="15">IDP</fullName>
    </alternativeName>
    <alternativeName>
        <fullName evidence="16">NADP(+)-specific ICDH</fullName>
    </alternativeName>
    <alternativeName>
        <fullName evidence="17">Oxalosuccinate decarboxylase</fullName>
    </alternativeName>
</protein>
<keyword evidence="13" id="KW-0464">Manganese</keyword>
<evidence type="ECO:0000256" key="9">
    <source>
        <dbReference type="ARBA" id="ARBA00022723"/>
    </source>
</evidence>
<keyword evidence="8" id="KW-0816">Tricarboxylic acid cycle</keyword>
<dbReference type="GO" id="GO:0051287">
    <property type="term" value="F:NAD binding"/>
    <property type="evidence" value="ECO:0007669"/>
    <property type="project" value="InterPro"/>
</dbReference>
<dbReference type="PANTHER" id="PTHR11835:SF43">
    <property type="entry name" value="ISOPROPYLMALATE DEHYDROGENASE-LIKE DOMAIN-CONTAINING PROTEIN"/>
    <property type="match status" value="1"/>
</dbReference>
<evidence type="ECO:0000256" key="15">
    <source>
        <dbReference type="ARBA" id="ARBA00029765"/>
    </source>
</evidence>